<dbReference type="Proteomes" id="UP000615446">
    <property type="component" value="Unassembled WGS sequence"/>
</dbReference>
<sequence>MAEVRDCITALELNNRRMTCIEQYFSLLSPPIILANNQASDMLIDLLANTSPIVMQFYPIRTPISTSSTVAIPTSSSSFSVLNKIPSPTQTRDEIQAINAKHSTIENKLDMLANSISDFIGSLTSSSSFPNSASIASSN</sequence>
<accession>A0A2Z6RDQ8</accession>
<evidence type="ECO:0000313" key="1">
    <source>
        <dbReference type="EMBL" id="GBB95081.1"/>
    </source>
</evidence>
<protein>
    <submittedName>
        <fullName evidence="1">Uncharacterized protein</fullName>
    </submittedName>
</protein>
<gene>
    <name evidence="2" type="ORF">RCL2_002653000</name>
    <name evidence="1" type="ORF">RclHR1_24700002</name>
</gene>
<reference evidence="1 3" key="1">
    <citation type="submission" date="2017-11" db="EMBL/GenBank/DDBJ databases">
        <title>The genome of Rhizophagus clarus HR1 reveals common genetic basis of auxotrophy among arbuscular mycorrhizal fungi.</title>
        <authorList>
            <person name="Kobayashi Y."/>
        </authorList>
    </citation>
    <scope>NUCLEOTIDE SEQUENCE [LARGE SCALE GENOMIC DNA]</scope>
    <source>
        <strain evidence="1 3">HR1</strain>
    </source>
</reference>
<evidence type="ECO:0000313" key="2">
    <source>
        <dbReference type="EMBL" id="GET00058.1"/>
    </source>
</evidence>
<organism evidence="1 3">
    <name type="scientific">Rhizophagus clarus</name>
    <dbReference type="NCBI Taxonomy" id="94130"/>
    <lineage>
        <taxon>Eukaryota</taxon>
        <taxon>Fungi</taxon>
        <taxon>Fungi incertae sedis</taxon>
        <taxon>Mucoromycota</taxon>
        <taxon>Glomeromycotina</taxon>
        <taxon>Glomeromycetes</taxon>
        <taxon>Glomerales</taxon>
        <taxon>Glomeraceae</taxon>
        <taxon>Rhizophagus</taxon>
    </lineage>
</organism>
<proteinExistence type="predicted"/>
<dbReference type="EMBL" id="BEXD01001636">
    <property type="protein sequence ID" value="GBB95081.1"/>
    <property type="molecule type" value="Genomic_DNA"/>
</dbReference>
<reference evidence="2" key="2">
    <citation type="submission" date="2019-10" db="EMBL/GenBank/DDBJ databases">
        <title>Conservation and host-specific expression of non-tandemly repeated heterogenous ribosome RNA gene in arbuscular mycorrhizal fungi.</title>
        <authorList>
            <person name="Maeda T."/>
            <person name="Kobayashi Y."/>
            <person name="Nakagawa T."/>
            <person name="Ezawa T."/>
            <person name="Yamaguchi K."/>
            <person name="Bino T."/>
            <person name="Nishimoto Y."/>
            <person name="Shigenobu S."/>
            <person name="Kawaguchi M."/>
        </authorList>
    </citation>
    <scope>NUCLEOTIDE SEQUENCE</scope>
    <source>
        <strain evidence="2">HR1</strain>
    </source>
</reference>
<name>A0A2Z6RDQ8_9GLOM</name>
<dbReference type="AlphaFoldDB" id="A0A2Z6RDQ8"/>
<keyword evidence="3" id="KW-1185">Reference proteome</keyword>
<dbReference type="EMBL" id="BLAL01000285">
    <property type="protein sequence ID" value="GET00058.1"/>
    <property type="molecule type" value="Genomic_DNA"/>
</dbReference>
<evidence type="ECO:0000313" key="3">
    <source>
        <dbReference type="Proteomes" id="UP000247702"/>
    </source>
</evidence>
<dbReference type="Proteomes" id="UP000247702">
    <property type="component" value="Unassembled WGS sequence"/>
</dbReference>
<comment type="caution">
    <text evidence="1">The sequence shown here is derived from an EMBL/GenBank/DDBJ whole genome shotgun (WGS) entry which is preliminary data.</text>
</comment>